<dbReference type="EMBL" id="FXAW01000007">
    <property type="protein sequence ID" value="SMG46945.1"/>
    <property type="molecule type" value="Genomic_DNA"/>
</dbReference>
<proteinExistence type="predicted"/>
<evidence type="ECO:0000256" key="1">
    <source>
        <dbReference type="SAM" id="Phobius"/>
    </source>
</evidence>
<name>A0A1X7KZT9_9BACT</name>
<evidence type="ECO:0000313" key="3">
    <source>
        <dbReference type="Proteomes" id="UP000193804"/>
    </source>
</evidence>
<reference evidence="3" key="1">
    <citation type="submission" date="2017-04" db="EMBL/GenBank/DDBJ databases">
        <authorList>
            <person name="Varghese N."/>
            <person name="Submissions S."/>
        </authorList>
    </citation>
    <scope>NUCLEOTIDE SEQUENCE [LARGE SCALE GENOMIC DNA]</scope>
    <source>
        <strain evidence="3">DSM 4125</strain>
    </source>
</reference>
<dbReference type="AlphaFoldDB" id="A0A1X7KZT9"/>
<protein>
    <submittedName>
        <fullName evidence="2">Uncharacterized protein</fullName>
    </submittedName>
</protein>
<evidence type="ECO:0000313" key="2">
    <source>
        <dbReference type="EMBL" id="SMG46945.1"/>
    </source>
</evidence>
<keyword evidence="1" id="KW-1133">Transmembrane helix</keyword>
<keyword evidence="1" id="KW-0472">Membrane</keyword>
<dbReference type="OrthoDB" id="1448319at2"/>
<keyword evidence="3" id="KW-1185">Reference proteome</keyword>
<sequence>MSTIKEKTLKELENKVHDLENFISKKGIGSSYLSRAEKIQRNFNIGLFVGGVALVGGVVAYSLLKSDNEDDE</sequence>
<accession>A0A1X7KZT9</accession>
<organism evidence="2 3">
    <name type="scientific">Marivirga sericea</name>
    <dbReference type="NCBI Taxonomy" id="1028"/>
    <lineage>
        <taxon>Bacteria</taxon>
        <taxon>Pseudomonadati</taxon>
        <taxon>Bacteroidota</taxon>
        <taxon>Cytophagia</taxon>
        <taxon>Cytophagales</taxon>
        <taxon>Marivirgaceae</taxon>
        <taxon>Marivirga</taxon>
    </lineage>
</organism>
<keyword evidence="1" id="KW-0812">Transmembrane</keyword>
<dbReference type="Proteomes" id="UP000193804">
    <property type="component" value="Unassembled WGS sequence"/>
</dbReference>
<dbReference type="RefSeq" id="WP_085518464.1">
    <property type="nucleotide sequence ID" value="NZ_FXAW01000007.1"/>
</dbReference>
<feature type="transmembrane region" description="Helical" evidence="1">
    <location>
        <begin position="43"/>
        <end position="64"/>
    </location>
</feature>
<gene>
    <name evidence="2" type="ORF">SAMN05661096_03330</name>
</gene>